<protein>
    <submittedName>
        <fullName evidence="4">Uncharacterized protein</fullName>
    </submittedName>
</protein>
<name>A0AAJ0CY88_9HYPO</name>
<keyword evidence="5" id="KW-1185">Reference proteome</keyword>
<evidence type="ECO:0000313" key="4">
    <source>
        <dbReference type="EMBL" id="KAK2608487.1"/>
    </source>
</evidence>
<organism evidence="4 5">
    <name type="scientific">Conoideocrella luteorostrata</name>
    <dbReference type="NCBI Taxonomy" id="1105319"/>
    <lineage>
        <taxon>Eukaryota</taxon>
        <taxon>Fungi</taxon>
        <taxon>Dikarya</taxon>
        <taxon>Ascomycota</taxon>
        <taxon>Pezizomycotina</taxon>
        <taxon>Sordariomycetes</taxon>
        <taxon>Hypocreomycetidae</taxon>
        <taxon>Hypocreales</taxon>
        <taxon>Clavicipitaceae</taxon>
        <taxon>Conoideocrella</taxon>
    </lineage>
</organism>
<evidence type="ECO:0000256" key="3">
    <source>
        <dbReference type="PROSITE-ProRule" id="PRU00023"/>
    </source>
</evidence>
<dbReference type="PROSITE" id="PS50088">
    <property type="entry name" value="ANK_REPEAT"/>
    <property type="match status" value="2"/>
</dbReference>
<keyword evidence="2 3" id="KW-0040">ANK repeat</keyword>
<dbReference type="Gene3D" id="1.25.40.20">
    <property type="entry name" value="Ankyrin repeat-containing domain"/>
    <property type="match status" value="2"/>
</dbReference>
<evidence type="ECO:0000256" key="1">
    <source>
        <dbReference type="ARBA" id="ARBA00022737"/>
    </source>
</evidence>
<evidence type="ECO:0000313" key="5">
    <source>
        <dbReference type="Proteomes" id="UP001251528"/>
    </source>
</evidence>
<dbReference type="InterPro" id="IPR002110">
    <property type="entry name" value="Ankyrin_rpt"/>
</dbReference>
<dbReference type="Pfam" id="PF12796">
    <property type="entry name" value="Ank_2"/>
    <property type="match status" value="1"/>
</dbReference>
<dbReference type="SUPFAM" id="SSF48403">
    <property type="entry name" value="Ankyrin repeat"/>
    <property type="match status" value="1"/>
</dbReference>
<dbReference type="AlphaFoldDB" id="A0AAJ0CY88"/>
<reference evidence="4" key="1">
    <citation type="submission" date="2023-06" db="EMBL/GenBank/DDBJ databases">
        <title>Conoideocrella luteorostrata (Hypocreales: Clavicipitaceae), a potential biocontrol fungus for elongate hemlock scale in United States Christmas tree production areas.</title>
        <authorList>
            <person name="Barrett H."/>
            <person name="Lovett B."/>
            <person name="Macias A.M."/>
            <person name="Stajich J.E."/>
            <person name="Kasson M.T."/>
        </authorList>
    </citation>
    <scope>NUCLEOTIDE SEQUENCE</scope>
    <source>
        <strain evidence="4">ARSEF 14590</strain>
    </source>
</reference>
<feature type="repeat" description="ANK" evidence="3">
    <location>
        <begin position="64"/>
        <end position="96"/>
    </location>
</feature>
<dbReference type="InterPro" id="IPR036770">
    <property type="entry name" value="Ankyrin_rpt-contain_sf"/>
</dbReference>
<sequence>MVALRFSIINGFENLAKFLIKSGARDMPENDGKYAIHVAAASGTEISPELLLDLTTEYDITDKCGKTALHLVAENGYVPFLRHLLEADRIVNASARPKSVFASYTPSQFTRSQILGKDETITHSRINSLGSFMFGGRKSTREGRLAPFACTRDNDGRNALELAIIGGHIAATNLLLKKMFDYEIPDAEKQSLAHLAANYGHAQILRLLAKHNINLNLHGSNSLTPFQVASHGGDPDGMIETMGTQNPLGSVKYSMETTSTFE</sequence>
<accession>A0AAJ0CY88</accession>
<dbReference type="PANTHER" id="PTHR24198:SF165">
    <property type="entry name" value="ANKYRIN REPEAT-CONTAINING PROTEIN-RELATED"/>
    <property type="match status" value="1"/>
</dbReference>
<dbReference type="EMBL" id="JASWJB010000037">
    <property type="protein sequence ID" value="KAK2608487.1"/>
    <property type="molecule type" value="Genomic_DNA"/>
</dbReference>
<dbReference type="PANTHER" id="PTHR24198">
    <property type="entry name" value="ANKYRIN REPEAT AND PROTEIN KINASE DOMAIN-CONTAINING PROTEIN"/>
    <property type="match status" value="1"/>
</dbReference>
<keyword evidence="1" id="KW-0677">Repeat</keyword>
<dbReference type="SMART" id="SM00248">
    <property type="entry name" value="ANK"/>
    <property type="match status" value="4"/>
</dbReference>
<proteinExistence type="predicted"/>
<comment type="caution">
    <text evidence="4">The sequence shown here is derived from an EMBL/GenBank/DDBJ whole genome shotgun (WGS) entry which is preliminary data.</text>
</comment>
<gene>
    <name evidence="4" type="ORF">QQS21_002949</name>
</gene>
<dbReference type="Pfam" id="PF00023">
    <property type="entry name" value="Ank"/>
    <property type="match status" value="1"/>
</dbReference>
<dbReference type="Proteomes" id="UP001251528">
    <property type="component" value="Unassembled WGS sequence"/>
</dbReference>
<evidence type="ECO:0000256" key="2">
    <source>
        <dbReference type="ARBA" id="ARBA00023043"/>
    </source>
</evidence>
<feature type="repeat" description="ANK" evidence="3">
    <location>
        <begin position="188"/>
        <end position="220"/>
    </location>
</feature>